<feature type="DNA-binding region" description="H-T-H motif" evidence="2">
    <location>
        <begin position="47"/>
        <end position="66"/>
    </location>
</feature>
<dbReference type="Gene3D" id="1.10.357.10">
    <property type="entry name" value="Tetracycline Repressor, domain 2"/>
    <property type="match status" value="1"/>
</dbReference>
<organism evidence="4 5">
    <name type="scientific">Lentibacter algarum</name>
    <dbReference type="NCBI Taxonomy" id="576131"/>
    <lineage>
        <taxon>Bacteria</taxon>
        <taxon>Pseudomonadati</taxon>
        <taxon>Pseudomonadota</taxon>
        <taxon>Alphaproteobacteria</taxon>
        <taxon>Rhodobacterales</taxon>
        <taxon>Roseobacteraceae</taxon>
        <taxon>Lentibacter</taxon>
    </lineage>
</organism>
<dbReference type="InterPro" id="IPR001647">
    <property type="entry name" value="HTH_TetR"/>
</dbReference>
<dbReference type="GeneID" id="78123221"/>
<name>A0A1H3HGU8_9RHOB</name>
<evidence type="ECO:0000256" key="2">
    <source>
        <dbReference type="PROSITE-ProRule" id="PRU00335"/>
    </source>
</evidence>
<dbReference type="AlphaFoldDB" id="A0A1H3HGU8"/>
<gene>
    <name evidence="4" type="ORF">SAMN05444486_101416</name>
</gene>
<evidence type="ECO:0000313" key="4">
    <source>
        <dbReference type="EMBL" id="SDY14445.1"/>
    </source>
</evidence>
<dbReference type="GO" id="GO:0003700">
    <property type="term" value="F:DNA-binding transcription factor activity"/>
    <property type="evidence" value="ECO:0007669"/>
    <property type="project" value="TreeGrafter"/>
</dbReference>
<dbReference type="InterPro" id="IPR050109">
    <property type="entry name" value="HTH-type_TetR-like_transc_reg"/>
</dbReference>
<keyword evidence="5" id="KW-1185">Reference proteome</keyword>
<proteinExistence type="predicted"/>
<dbReference type="InterPro" id="IPR009057">
    <property type="entry name" value="Homeodomain-like_sf"/>
</dbReference>
<dbReference type="PRINTS" id="PR00455">
    <property type="entry name" value="HTHTETR"/>
</dbReference>
<dbReference type="OrthoDB" id="3218408at2"/>
<dbReference type="STRING" id="576131.SAMN05444486_101416"/>
<dbReference type="GO" id="GO:0000976">
    <property type="term" value="F:transcription cis-regulatory region binding"/>
    <property type="evidence" value="ECO:0007669"/>
    <property type="project" value="TreeGrafter"/>
</dbReference>
<dbReference type="PANTHER" id="PTHR30055:SF239">
    <property type="entry name" value="TRANSCRIPTIONAL REGULATORY PROTEIN"/>
    <property type="match status" value="1"/>
</dbReference>
<dbReference type="RefSeq" id="WP_089887447.1">
    <property type="nucleotide sequence ID" value="NZ_CALJFH010000016.1"/>
</dbReference>
<feature type="domain" description="HTH tetR-type" evidence="3">
    <location>
        <begin position="24"/>
        <end position="84"/>
    </location>
</feature>
<evidence type="ECO:0000259" key="3">
    <source>
        <dbReference type="PROSITE" id="PS50977"/>
    </source>
</evidence>
<protein>
    <submittedName>
        <fullName evidence="4">Transcriptional regulator, TetR family</fullName>
    </submittedName>
</protein>
<dbReference type="EMBL" id="FNPR01000001">
    <property type="protein sequence ID" value="SDY14445.1"/>
    <property type="molecule type" value="Genomic_DNA"/>
</dbReference>
<reference evidence="4 5" key="1">
    <citation type="submission" date="2016-10" db="EMBL/GenBank/DDBJ databases">
        <authorList>
            <person name="de Groot N.N."/>
        </authorList>
    </citation>
    <scope>NUCLEOTIDE SEQUENCE [LARGE SCALE GENOMIC DNA]</scope>
    <source>
        <strain evidence="4 5">DSM 24677</strain>
    </source>
</reference>
<accession>A0A1H3HGU8</accession>
<dbReference type="SUPFAM" id="SSF46689">
    <property type="entry name" value="Homeodomain-like"/>
    <property type="match status" value="1"/>
</dbReference>
<sequence length="223" mass="25587">MSKAPALLLHRDDPDKPPLVGHVKVTREDWLNVARDILISEGVGQVKVLGIAERLDVSRSSFYWYFKSREDLLSQLLEDWNATNTGIMIRHTELPAKTITGALNNFFRCVVDPEGFNPQLDFAVREWARRDGSVRRVIDRADAARQDAITKMFERYGYDPAEADIRARVLYYQQIGYYALDLAETLEERLTRVEGYLYCFTGVLPTAEEVADFRSFSRSVDLT</sequence>
<dbReference type="PROSITE" id="PS50977">
    <property type="entry name" value="HTH_TETR_2"/>
    <property type="match status" value="1"/>
</dbReference>
<keyword evidence="1 2" id="KW-0238">DNA-binding</keyword>
<evidence type="ECO:0000256" key="1">
    <source>
        <dbReference type="ARBA" id="ARBA00023125"/>
    </source>
</evidence>
<dbReference type="Pfam" id="PF00440">
    <property type="entry name" value="TetR_N"/>
    <property type="match status" value="1"/>
</dbReference>
<dbReference type="PANTHER" id="PTHR30055">
    <property type="entry name" value="HTH-TYPE TRANSCRIPTIONAL REGULATOR RUTR"/>
    <property type="match status" value="1"/>
</dbReference>
<dbReference type="Proteomes" id="UP000199026">
    <property type="component" value="Unassembled WGS sequence"/>
</dbReference>
<evidence type="ECO:0000313" key="5">
    <source>
        <dbReference type="Proteomes" id="UP000199026"/>
    </source>
</evidence>